<dbReference type="PROSITE" id="PS50240">
    <property type="entry name" value="TRYPSIN_DOM"/>
    <property type="match status" value="1"/>
</dbReference>
<dbReference type="InterPro" id="IPR036055">
    <property type="entry name" value="LDL_receptor-like_sf"/>
</dbReference>
<dbReference type="Pfam" id="PF00089">
    <property type="entry name" value="Trypsin"/>
    <property type="match status" value="2"/>
</dbReference>
<proteinExistence type="predicted"/>
<keyword evidence="6" id="KW-0645">Protease</keyword>
<organism evidence="6 7">
    <name type="scientific">Hypsibius exemplaris</name>
    <name type="common">Freshwater tardigrade</name>
    <dbReference type="NCBI Taxonomy" id="2072580"/>
    <lineage>
        <taxon>Eukaryota</taxon>
        <taxon>Metazoa</taxon>
        <taxon>Ecdysozoa</taxon>
        <taxon>Tardigrada</taxon>
        <taxon>Eutardigrada</taxon>
        <taxon>Parachela</taxon>
        <taxon>Hypsibioidea</taxon>
        <taxon>Hypsibiidae</taxon>
        <taxon>Hypsibius</taxon>
    </lineage>
</organism>
<evidence type="ECO:0000259" key="4">
    <source>
        <dbReference type="PROSITE" id="PS01180"/>
    </source>
</evidence>
<dbReference type="SMART" id="SM00020">
    <property type="entry name" value="Tryp_SPc"/>
    <property type="match status" value="1"/>
</dbReference>
<dbReference type="InterPro" id="IPR000859">
    <property type="entry name" value="CUB_dom"/>
</dbReference>
<dbReference type="Gene3D" id="2.40.10.10">
    <property type="entry name" value="Trypsin-like serine proteases"/>
    <property type="match status" value="1"/>
</dbReference>
<dbReference type="InterPro" id="IPR035914">
    <property type="entry name" value="Sperma_CUB_dom_sf"/>
</dbReference>
<keyword evidence="7" id="KW-1185">Reference proteome</keyword>
<dbReference type="AlphaFoldDB" id="A0A1W0WRM0"/>
<keyword evidence="1" id="KW-1015">Disulfide bond</keyword>
<feature type="domain" description="Peptidase S1" evidence="5">
    <location>
        <begin position="350"/>
        <end position="630"/>
    </location>
</feature>
<dbReference type="PROSITE" id="PS01180">
    <property type="entry name" value="CUB"/>
    <property type="match status" value="1"/>
</dbReference>
<dbReference type="Gene3D" id="2.60.120.290">
    <property type="entry name" value="Spermadhesin, CUB domain"/>
    <property type="match status" value="2"/>
</dbReference>
<dbReference type="InterPro" id="IPR002172">
    <property type="entry name" value="LDrepeatLR_classA_rpt"/>
</dbReference>
<reference evidence="7" key="1">
    <citation type="submission" date="2017-01" db="EMBL/GenBank/DDBJ databases">
        <title>Comparative genomics of anhydrobiosis in the tardigrade Hypsibius dujardini.</title>
        <authorList>
            <person name="Yoshida Y."/>
            <person name="Koutsovoulos G."/>
            <person name="Laetsch D."/>
            <person name="Stevens L."/>
            <person name="Kumar S."/>
            <person name="Horikawa D."/>
            <person name="Ishino K."/>
            <person name="Komine S."/>
            <person name="Tomita M."/>
            <person name="Blaxter M."/>
            <person name="Arakawa K."/>
        </authorList>
    </citation>
    <scope>NUCLEOTIDE SEQUENCE [LARGE SCALE GENOMIC DNA]</scope>
    <source>
        <strain evidence="7">Z151</strain>
    </source>
</reference>
<dbReference type="EMBL" id="MTYJ01000055">
    <property type="protein sequence ID" value="OQV17858.1"/>
    <property type="molecule type" value="Genomic_DNA"/>
</dbReference>
<keyword evidence="6" id="KW-0472">Membrane</keyword>
<protein>
    <submittedName>
        <fullName evidence="6">Transmembrane protease serine 6</fullName>
    </submittedName>
</protein>
<dbReference type="InterPro" id="IPR018114">
    <property type="entry name" value="TRYPSIN_HIS"/>
</dbReference>
<dbReference type="SMART" id="SM00042">
    <property type="entry name" value="CUB"/>
    <property type="match status" value="2"/>
</dbReference>
<evidence type="ECO:0000313" key="7">
    <source>
        <dbReference type="Proteomes" id="UP000192578"/>
    </source>
</evidence>
<evidence type="ECO:0000256" key="2">
    <source>
        <dbReference type="PROSITE-ProRule" id="PRU00059"/>
    </source>
</evidence>
<dbReference type="Gene3D" id="4.10.400.10">
    <property type="entry name" value="Low-density Lipoprotein Receptor"/>
    <property type="match status" value="1"/>
</dbReference>
<dbReference type="PANTHER" id="PTHR24252">
    <property type="entry name" value="ACROSIN-RELATED"/>
    <property type="match status" value="1"/>
</dbReference>
<dbReference type="SMART" id="SM00192">
    <property type="entry name" value="LDLa"/>
    <property type="match status" value="1"/>
</dbReference>
<dbReference type="CDD" id="cd00112">
    <property type="entry name" value="LDLa"/>
    <property type="match status" value="1"/>
</dbReference>
<evidence type="ECO:0000256" key="1">
    <source>
        <dbReference type="ARBA" id="ARBA00023157"/>
    </source>
</evidence>
<dbReference type="OrthoDB" id="10051896at2759"/>
<dbReference type="SUPFAM" id="SSF57424">
    <property type="entry name" value="LDL receptor-like module"/>
    <property type="match status" value="1"/>
</dbReference>
<dbReference type="SUPFAM" id="SSF49854">
    <property type="entry name" value="Spermadhesin, CUB domain"/>
    <property type="match status" value="2"/>
</dbReference>
<sequence>MRISLGFSAVAALVICLTSYVDAVPCRGIIEIGPDVRTITSDNFPFPYEEPTFCRWHITGPEGTKLQLRFTEFNVESGFYPGFYPVCDHDFVRFYDPAITTPRDFGEAIAAGFQGNHQISGDGIYDPLCGKRKAPMLAMLTNRGVLDFITDNNTVTKSGWSLELLYTSAEPPVWEVPVISLDTPDEVKFIASPNYPGYYYDNYISTYVIKNDWSTKESVVQLESVFLDLGPDCHDTLTAYDVANDKTHVLCGQNFKEQALVLYFQNWTEILLTLKTDATNAYRGFRIQAVLLEHPPNTIKCDDGKGAYNAALGCDGVRHCEDGSDEKKEYCTPECGVSHFPMGNDGVSRVMGGEEARRFSLPWHVAMIERNPRDMKLYQVCGGTLISDQWVLSAAHCIFNETAEIYFRVGGHKLSLTAEEDGAIDVPVEKYFEHPDWLDGVFDVVRTVDYDYILHKLKFKVPFRKNIVPACLPRQGLEIPAGTKCISSGMGVKDHPSIFVTGRQRPNDPLQRRDPAVWAGDEFDNVAMNRPQGSNNLFKVEMTVISDEHCRAIHDHPMDFPITPRMICAGAGYSGNCNHDSGGPLVCQDERGRWLSIGIVSTANDCGNPDYPIVYEKTSAVTDWISDIIMANQ</sequence>
<dbReference type="PRINTS" id="PR00722">
    <property type="entry name" value="CHYMOTRYPSIN"/>
</dbReference>
<dbReference type="Pfam" id="PF00431">
    <property type="entry name" value="CUB"/>
    <property type="match status" value="1"/>
</dbReference>
<dbReference type="GO" id="GO:0004252">
    <property type="term" value="F:serine-type endopeptidase activity"/>
    <property type="evidence" value="ECO:0007669"/>
    <property type="project" value="InterPro"/>
</dbReference>
<keyword evidence="6" id="KW-0378">Hydrolase</keyword>
<dbReference type="InterPro" id="IPR043504">
    <property type="entry name" value="Peptidase_S1_PA_chymotrypsin"/>
</dbReference>
<evidence type="ECO:0000256" key="3">
    <source>
        <dbReference type="SAM" id="SignalP"/>
    </source>
</evidence>
<dbReference type="Proteomes" id="UP000192578">
    <property type="component" value="Unassembled WGS sequence"/>
</dbReference>
<dbReference type="PROSITE" id="PS00134">
    <property type="entry name" value="TRYPSIN_HIS"/>
    <property type="match status" value="1"/>
</dbReference>
<comment type="caution">
    <text evidence="6">The sequence shown here is derived from an EMBL/GenBank/DDBJ whole genome shotgun (WGS) entry which is preliminary data.</text>
</comment>
<accession>A0A1W0WRM0</accession>
<dbReference type="CDD" id="cd00190">
    <property type="entry name" value="Tryp_SPc"/>
    <property type="match status" value="1"/>
</dbReference>
<dbReference type="GO" id="GO:0006508">
    <property type="term" value="P:proteolysis"/>
    <property type="evidence" value="ECO:0007669"/>
    <property type="project" value="UniProtKB-KW"/>
</dbReference>
<comment type="caution">
    <text evidence="2">Lacks conserved residue(s) required for the propagation of feature annotation.</text>
</comment>
<keyword evidence="6" id="KW-0812">Transmembrane</keyword>
<name>A0A1W0WRM0_HYPEX</name>
<feature type="domain" description="CUB" evidence="4">
    <location>
        <begin position="26"/>
        <end position="167"/>
    </location>
</feature>
<gene>
    <name evidence="6" type="ORF">BV898_07989</name>
</gene>
<dbReference type="InterPro" id="IPR001314">
    <property type="entry name" value="Peptidase_S1A"/>
</dbReference>
<evidence type="ECO:0000313" key="6">
    <source>
        <dbReference type="EMBL" id="OQV17858.1"/>
    </source>
</evidence>
<dbReference type="InterPro" id="IPR009003">
    <property type="entry name" value="Peptidase_S1_PA"/>
</dbReference>
<feature type="signal peptide" evidence="3">
    <location>
        <begin position="1"/>
        <end position="23"/>
    </location>
</feature>
<dbReference type="PANTHER" id="PTHR24252:SF7">
    <property type="entry name" value="HYALIN"/>
    <property type="match status" value="1"/>
</dbReference>
<dbReference type="SUPFAM" id="SSF50494">
    <property type="entry name" value="Trypsin-like serine proteases"/>
    <property type="match status" value="1"/>
</dbReference>
<dbReference type="InterPro" id="IPR001254">
    <property type="entry name" value="Trypsin_dom"/>
</dbReference>
<dbReference type="CDD" id="cd00041">
    <property type="entry name" value="CUB"/>
    <property type="match status" value="2"/>
</dbReference>
<keyword evidence="3" id="KW-0732">Signal</keyword>
<evidence type="ECO:0000259" key="5">
    <source>
        <dbReference type="PROSITE" id="PS50240"/>
    </source>
</evidence>
<feature type="chain" id="PRO_5012348099" evidence="3">
    <location>
        <begin position="24"/>
        <end position="633"/>
    </location>
</feature>